<evidence type="ECO:0000256" key="6">
    <source>
        <dbReference type="ARBA" id="ARBA00019425"/>
    </source>
</evidence>
<reference evidence="18 20" key="2">
    <citation type="submission" date="2018-04" db="EMBL/GenBank/DDBJ databases">
        <title>Genomic Encyclopedia of Archaeal and Bacterial Type Strains, Phase II (KMG-II): from individual species to whole genera.</title>
        <authorList>
            <person name="Goeker M."/>
        </authorList>
    </citation>
    <scope>NUCLEOTIDE SEQUENCE [LARGE SCALE GENOMIC DNA]</scope>
    <source>
        <strain evidence="18 20">DSM 12244</strain>
    </source>
</reference>
<keyword evidence="7" id="KW-0813">Transport</keyword>
<keyword evidence="11" id="KW-0479">Metal-binding</keyword>
<dbReference type="RefSeq" id="WP_025046592.1">
    <property type="nucleotide sequence ID" value="NZ_CANMAK010000009.1"/>
</dbReference>
<dbReference type="InterPro" id="IPR034804">
    <property type="entry name" value="SQR/QFR_C/D"/>
</dbReference>
<evidence type="ECO:0000256" key="14">
    <source>
        <dbReference type="ARBA" id="ARBA00023004"/>
    </source>
</evidence>
<dbReference type="eggNOG" id="COG2142">
    <property type="taxonomic scope" value="Bacteria"/>
</dbReference>
<accession>A0A061SPL3</accession>
<evidence type="ECO:0000256" key="16">
    <source>
        <dbReference type="SAM" id="Phobius"/>
    </source>
</evidence>
<evidence type="ECO:0000313" key="20">
    <source>
        <dbReference type="Proteomes" id="UP000244092"/>
    </source>
</evidence>
<dbReference type="GO" id="GO:0046872">
    <property type="term" value="F:metal ion binding"/>
    <property type="evidence" value="ECO:0007669"/>
    <property type="project" value="UniProtKB-KW"/>
</dbReference>
<dbReference type="OrthoDB" id="9809280at2"/>
<evidence type="ECO:0000256" key="2">
    <source>
        <dbReference type="ARBA" id="ARBA00004050"/>
    </source>
</evidence>
<protein>
    <recommendedName>
        <fullName evidence="6">Succinate dehydrogenase hydrophobic membrane anchor subunit</fullName>
    </recommendedName>
</protein>
<dbReference type="EMBL" id="JEMU01000009">
    <property type="protein sequence ID" value="KAJ02802.1"/>
    <property type="molecule type" value="Genomic_DNA"/>
</dbReference>
<dbReference type="Proteomes" id="UP000244092">
    <property type="component" value="Unassembled WGS sequence"/>
</dbReference>
<evidence type="ECO:0000256" key="8">
    <source>
        <dbReference type="ARBA" id="ARBA00022532"/>
    </source>
</evidence>
<keyword evidence="12" id="KW-0249">Electron transport</keyword>
<organism evidence="17 19">
    <name type="scientific">Sulfitobacter mediterraneus</name>
    <dbReference type="NCBI Taxonomy" id="83219"/>
    <lineage>
        <taxon>Bacteria</taxon>
        <taxon>Pseudomonadati</taxon>
        <taxon>Pseudomonadota</taxon>
        <taxon>Alphaproteobacteria</taxon>
        <taxon>Rhodobacterales</taxon>
        <taxon>Roseobacteraceae</taxon>
        <taxon>Sulfitobacter</taxon>
    </lineage>
</organism>
<comment type="pathway">
    <text evidence="4">Carbohydrate metabolism; tricarboxylic acid cycle.</text>
</comment>
<sequence length="123" mass="13209">MAYLTDRKRARGLGSAKTGTAHFWAMKVSSVALLILIPFFVFTFGSALGGSYEEILAYYSRPFPAIVAALTILVGFKHFNDGVQVLIEDYVHGTSQKVAIILMTCLSYGAAAVGVFAIAKLAL</sequence>
<evidence type="ECO:0000256" key="9">
    <source>
        <dbReference type="ARBA" id="ARBA00022617"/>
    </source>
</evidence>
<comment type="cofactor">
    <cofactor evidence="1">
        <name>heme</name>
        <dbReference type="ChEBI" id="CHEBI:30413"/>
    </cofactor>
</comment>
<dbReference type="GO" id="GO:0016020">
    <property type="term" value="C:membrane"/>
    <property type="evidence" value="ECO:0007669"/>
    <property type="project" value="UniProtKB-SubCell"/>
</dbReference>
<dbReference type="InterPro" id="IPR000701">
    <property type="entry name" value="SuccDH_FuR_B_TM-su"/>
</dbReference>
<dbReference type="Gene3D" id="1.20.1300.10">
    <property type="entry name" value="Fumarate reductase/succinate dehydrogenase, transmembrane subunit"/>
    <property type="match status" value="1"/>
</dbReference>
<evidence type="ECO:0000256" key="1">
    <source>
        <dbReference type="ARBA" id="ARBA00001971"/>
    </source>
</evidence>
<evidence type="ECO:0000256" key="4">
    <source>
        <dbReference type="ARBA" id="ARBA00005163"/>
    </source>
</evidence>
<dbReference type="Pfam" id="PF01127">
    <property type="entry name" value="Sdh_cyt"/>
    <property type="match status" value="1"/>
</dbReference>
<evidence type="ECO:0000256" key="12">
    <source>
        <dbReference type="ARBA" id="ARBA00022982"/>
    </source>
</evidence>
<dbReference type="SUPFAM" id="SSF81343">
    <property type="entry name" value="Fumarate reductase respiratory complex transmembrane subunits"/>
    <property type="match status" value="1"/>
</dbReference>
<comment type="subcellular location">
    <subcellularLocation>
        <location evidence="3">Membrane</location>
        <topology evidence="3">Multi-pass membrane protein</topology>
    </subcellularLocation>
</comment>
<evidence type="ECO:0000256" key="7">
    <source>
        <dbReference type="ARBA" id="ARBA00022448"/>
    </source>
</evidence>
<keyword evidence="8" id="KW-0816">Tricarboxylic acid cycle</keyword>
<evidence type="ECO:0000256" key="13">
    <source>
        <dbReference type="ARBA" id="ARBA00022989"/>
    </source>
</evidence>
<evidence type="ECO:0000313" key="19">
    <source>
        <dbReference type="Proteomes" id="UP000027337"/>
    </source>
</evidence>
<proteinExistence type="predicted"/>
<evidence type="ECO:0000256" key="11">
    <source>
        <dbReference type="ARBA" id="ARBA00022723"/>
    </source>
</evidence>
<keyword evidence="15 16" id="KW-0472">Membrane</keyword>
<evidence type="ECO:0000256" key="3">
    <source>
        <dbReference type="ARBA" id="ARBA00004141"/>
    </source>
</evidence>
<dbReference type="NCBIfam" id="TIGR02968">
    <property type="entry name" value="succ_dehyd_anc"/>
    <property type="match status" value="1"/>
</dbReference>
<dbReference type="EMBL" id="QBKU01000009">
    <property type="protein sequence ID" value="PTX72997.1"/>
    <property type="molecule type" value="Genomic_DNA"/>
</dbReference>
<keyword evidence="9" id="KW-0349">Heme</keyword>
<feature type="transmembrane region" description="Helical" evidence="16">
    <location>
        <begin position="97"/>
        <end position="119"/>
    </location>
</feature>
<feature type="transmembrane region" description="Helical" evidence="16">
    <location>
        <begin position="56"/>
        <end position="76"/>
    </location>
</feature>
<comment type="subunit">
    <text evidence="5">Part of an enzyme complex containing four subunits: a flavoprotein, an iron-sulfur protein, plus two membrane-anchoring proteins, SdhC and SdhD.</text>
</comment>
<dbReference type="AlphaFoldDB" id="A0A061SPL3"/>
<evidence type="ECO:0000256" key="5">
    <source>
        <dbReference type="ARBA" id="ARBA00011558"/>
    </source>
</evidence>
<dbReference type="CDD" id="cd03495">
    <property type="entry name" value="SQR_TypeC_SdhD_like"/>
    <property type="match status" value="1"/>
</dbReference>
<dbReference type="GO" id="GO:0020037">
    <property type="term" value="F:heme binding"/>
    <property type="evidence" value="ECO:0007669"/>
    <property type="project" value="InterPro"/>
</dbReference>
<keyword evidence="19" id="KW-1185">Reference proteome</keyword>
<comment type="function">
    <text evidence="2">Membrane-anchoring subunit of succinate dehydrogenase (SDH).</text>
</comment>
<comment type="caution">
    <text evidence="17">The sequence shown here is derived from an EMBL/GenBank/DDBJ whole genome shotgun (WGS) entry which is preliminary data.</text>
</comment>
<dbReference type="Proteomes" id="UP000027337">
    <property type="component" value="Unassembled WGS sequence"/>
</dbReference>
<dbReference type="STRING" id="83219.PM02_11960"/>
<dbReference type="GO" id="GO:0006099">
    <property type="term" value="P:tricarboxylic acid cycle"/>
    <property type="evidence" value="ECO:0007669"/>
    <property type="project" value="UniProtKB-UniPathway"/>
</dbReference>
<gene>
    <name evidence="18" type="ORF">C8N31_10983</name>
    <name evidence="17" type="ORF">PM02_11960</name>
</gene>
<dbReference type="GeneID" id="72440259"/>
<keyword evidence="13 16" id="KW-1133">Transmembrane helix</keyword>
<name>A0A061SPL3_9RHOB</name>
<evidence type="ECO:0000256" key="10">
    <source>
        <dbReference type="ARBA" id="ARBA00022692"/>
    </source>
</evidence>
<dbReference type="UniPathway" id="UPA00223"/>
<evidence type="ECO:0000256" key="15">
    <source>
        <dbReference type="ARBA" id="ARBA00023136"/>
    </source>
</evidence>
<keyword evidence="14" id="KW-0408">Iron</keyword>
<evidence type="ECO:0000313" key="18">
    <source>
        <dbReference type="EMBL" id="PTX72997.1"/>
    </source>
</evidence>
<feature type="transmembrane region" description="Helical" evidence="16">
    <location>
        <begin position="21"/>
        <end position="44"/>
    </location>
</feature>
<evidence type="ECO:0000313" key="17">
    <source>
        <dbReference type="EMBL" id="KAJ02802.1"/>
    </source>
</evidence>
<reference evidence="17 19" key="1">
    <citation type="journal article" date="2014" name="Genome Announc.">
        <title>Draft Genome Sequences of Two Isolates of the Roseobacter Group, Sulfitobacter sp. Strains 3SOLIMAR09 and 1FIGIMAR09, from Harbors of Mallorca Island (Mediterranean Sea).</title>
        <authorList>
            <person name="Mas-Llado M."/>
            <person name="Pina-Villalonga J.M."/>
            <person name="Brunet-Galmes I."/>
            <person name="Nogales B."/>
            <person name="Bosch R."/>
        </authorList>
    </citation>
    <scope>NUCLEOTIDE SEQUENCE [LARGE SCALE GENOMIC DNA]</scope>
    <source>
        <strain evidence="17 19">1FIGIMAR09</strain>
    </source>
</reference>
<keyword evidence="10 16" id="KW-0812">Transmembrane</keyword>
<dbReference type="InterPro" id="IPR014312">
    <property type="entry name" value="Succ_DH_anchor"/>
</dbReference>